<evidence type="ECO:0000256" key="3">
    <source>
        <dbReference type="ARBA" id="ARBA00022670"/>
    </source>
</evidence>
<dbReference type="EMBL" id="VCGU01000002">
    <property type="protein sequence ID" value="TRY79276.1"/>
    <property type="molecule type" value="Genomic_DNA"/>
</dbReference>
<evidence type="ECO:0000256" key="1">
    <source>
        <dbReference type="ARBA" id="ARBA00001947"/>
    </source>
</evidence>
<dbReference type="CDD" id="cd08662">
    <property type="entry name" value="M13"/>
    <property type="match status" value="1"/>
</dbReference>
<feature type="compositionally biased region" description="Acidic residues" evidence="8">
    <location>
        <begin position="165"/>
        <end position="175"/>
    </location>
</feature>
<feature type="chain" id="PRO_5021856605" description="Peptidase M13 C-terminal domain-containing protein" evidence="9">
    <location>
        <begin position="37"/>
        <end position="997"/>
    </location>
</feature>
<dbReference type="Gene3D" id="3.40.390.10">
    <property type="entry name" value="Collagenase (Catalytic Domain)"/>
    <property type="match status" value="1"/>
</dbReference>
<dbReference type="InterPro" id="IPR024079">
    <property type="entry name" value="MetalloPept_cat_dom_sf"/>
</dbReference>
<comment type="caution">
    <text evidence="12">The sequence shown here is derived from an EMBL/GenBank/DDBJ whole genome shotgun (WGS) entry which is preliminary data.</text>
</comment>
<evidence type="ECO:0000256" key="2">
    <source>
        <dbReference type="ARBA" id="ARBA00007357"/>
    </source>
</evidence>
<feature type="domain" description="Peptidase M13 N-terminal" evidence="11">
    <location>
        <begin position="343"/>
        <end position="729"/>
    </location>
</feature>
<evidence type="ECO:0000256" key="7">
    <source>
        <dbReference type="ARBA" id="ARBA00023049"/>
    </source>
</evidence>
<dbReference type="GO" id="GO:0004222">
    <property type="term" value="F:metalloendopeptidase activity"/>
    <property type="evidence" value="ECO:0007669"/>
    <property type="project" value="InterPro"/>
</dbReference>
<feature type="signal peptide" evidence="9">
    <location>
        <begin position="1"/>
        <end position="36"/>
    </location>
</feature>
<organism evidence="12 13">
    <name type="scientific">Tigriopus californicus</name>
    <name type="common">Marine copepod</name>
    <dbReference type="NCBI Taxonomy" id="6832"/>
    <lineage>
        <taxon>Eukaryota</taxon>
        <taxon>Metazoa</taxon>
        <taxon>Ecdysozoa</taxon>
        <taxon>Arthropoda</taxon>
        <taxon>Crustacea</taxon>
        <taxon>Multicrustacea</taxon>
        <taxon>Hexanauplia</taxon>
        <taxon>Copepoda</taxon>
        <taxon>Harpacticoida</taxon>
        <taxon>Harpacticidae</taxon>
        <taxon>Tigriopus</taxon>
    </lineage>
</organism>
<dbReference type="Pfam" id="PF01431">
    <property type="entry name" value="Peptidase_M13"/>
    <property type="match status" value="1"/>
</dbReference>
<keyword evidence="3" id="KW-0645">Protease</keyword>
<name>A0A553PNM5_TIGCA</name>
<keyword evidence="6" id="KW-0862">Zinc</keyword>
<sequence length="997" mass="114362">MMCLSLSRGLVVWSSRIPRSILSLILLSGLLALAEGGHKSIPPIGRNYKYRRHLNDQIRGDLDFHRLIKPKTQGLLNVEDDLDKSLTKTDLFLDDFVPEEYTNYLHDNHYADSFYHKGVQKFRRPSRRSFGPRRFTRDVDSNMFESHSNSRMALPPKSSLNRTNDDEDEEEEDDSKVERDKGSKVPKGKVVVDIESNKIFRSDSLSLPSLPEVSNSIEISTTQQPPNEDGPKSSAMMMNILNEKLKSLEQSGLDLDVLRRLNETLNSPDQISADKLMDLVVTVLSQVPIQGNSGSTSSDGDKNKNPTCKNINQYKILTKDSKSEVARKHASLMRCYMDETVEPCEDFYKYACGRWPEYHPIPKDRGGYDTFELLREDLSANLIKLFDSPITDQDDNSTTAVKTLYKSCMNTDLIQSRKEKPLLKLLDELGGWPVVEGDSWDTDSFNWINTLTKLRQYNNDILVAIWVGPDGQDSDDYIVQFDQSELFLGSAEYYTLGFSHPFIESYYNVLQKIAVALGAEPEVAKTDMHDLINFEASLAKIMSPPSERRNFSEIYKKVTLDTLQSKVPDFDFNSYLGALLPRELNGTEEVVVYAIPYFQKLTKLVKETEKRVIANYVLWRFIRHRVNNLDDRFQGLQQDFFRLLFGREETPPRWKYCVSYVNGNLGNAVGSMFVQKHFDEQSKKDMEALTDSVQSVFRELVLKGDWLTNKTKKLAEEKIQAIIHNIGYPDFIINEEELQKRETDGLEYKEETFFENVLTNLKTRTIRELSQLDDGVNRTLWTTTPAVVNAYYSRNRNQIMFPAGILQPPFYHKHFPKALNFGGIGVVIGHEITHGFDDKGRQFDRSGNIKQWWDHESSQNFQTRKQCMIDQYSSFQVDSVDMKLNGGNTQGENIADNGGIMQSYIAYRRWLEENNIIEEHLPGLEHLTGDQLFFLNFAQVWCGSTRPEALRSKLNTAVHAPGPYRVLGTVSNSREFSRAFNCPKDSPMNPTNKCKVW</sequence>
<evidence type="ECO:0000256" key="8">
    <source>
        <dbReference type="SAM" id="MobiDB-lite"/>
    </source>
</evidence>
<proteinExistence type="inferred from homology"/>
<dbReference type="InterPro" id="IPR042089">
    <property type="entry name" value="Peptidase_M13_dom_2"/>
</dbReference>
<evidence type="ECO:0000313" key="13">
    <source>
        <dbReference type="Proteomes" id="UP000318571"/>
    </source>
</evidence>
<dbReference type="InterPro" id="IPR008753">
    <property type="entry name" value="Peptidase_M13_N"/>
</dbReference>
<evidence type="ECO:0000259" key="10">
    <source>
        <dbReference type="Pfam" id="PF01431"/>
    </source>
</evidence>
<reference evidence="12 13" key="1">
    <citation type="journal article" date="2018" name="Nat. Ecol. Evol.">
        <title>Genomic signatures of mitonuclear coevolution across populations of Tigriopus californicus.</title>
        <authorList>
            <person name="Barreto F.S."/>
            <person name="Watson E.T."/>
            <person name="Lima T.G."/>
            <person name="Willett C.S."/>
            <person name="Edmands S."/>
            <person name="Li W."/>
            <person name="Burton R.S."/>
        </authorList>
    </citation>
    <scope>NUCLEOTIDE SEQUENCE [LARGE SCALE GENOMIC DNA]</scope>
    <source>
        <strain evidence="12 13">San Diego</strain>
    </source>
</reference>
<comment type="similarity">
    <text evidence="2">Belongs to the peptidase M13 family.</text>
</comment>
<keyword evidence="9" id="KW-0732">Signal</keyword>
<dbReference type="Gene3D" id="1.10.1380.10">
    <property type="entry name" value="Neutral endopeptidase , domain2"/>
    <property type="match status" value="1"/>
</dbReference>
<dbReference type="PRINTS" id="PR00786">
    <property type="entry name" value="NEPRILYSIN"/>
</dbReference>
<gene>
    <name evidence="12" type="ORF">TCAL_06071</name>
</gene>
<feature type="region of interest" description="Disordered" evidence="8">
    <location>
        <begin position="141"/>
        <end position="188"/>
    </location>
</feature>
<dbReference type="InterPro" id="IPR000718">
    <property type="entry name" value="Peptidase_M13"/>
</dbReference>
<dbReference type="GO" id="GO:0005886">
    <property type="term" value="C:plasma membrane"/>
    <property type="evidence" value="ECO:0007669"/>
    <property type="project" value="TreeGrafter"/>
</dbReference>
<evidence type="ECO:0000313" key="12">
    <source>
        <dbReference type="EMBL" id="TRY79276.1"/>
    </source>
</evidence>
<evidence type="ECO:0000256" key="9">
    <source>
        <dbReference type="SAM" id="SignalP"/>
    </source>
</evidence>
<dbReference type="OrthoDB" id="6475849at2759"/>
<dbReference type="AlphaFoldDB" id="A0A553PNM5"/>
<dbReference type="Proteomes" id="UP000318571">
    <property type="component" value="Chromosome 6"/>
</dbReference>
<keyword evidence="7" id="KW-0482">Metalloprotease</keyword>
<evidence type="ECO:0000256" key="6">
    <source>
        <dbReference type="ARBA" id="ARBA00022833"/>
    </source>
</evidence>
<evidence type="ECO:0000256" key="4">
    <source>
        <dbReference type="ARBA" id="ARBA00022723"/>
    </source>
</evidence>
<dbReference type="GO" id="GO:0016485">
    <property type="term" value="P:protein processing"/>
    <property type="evidence" value="ECO:0007669"/>
    <property type="project" value="TreeGrafter"/>
</dbReference>
<keyword evidence="13" id="KW-1185">Reference proteome</keyword>
<dbReference type="PROSITE" id="PS51885">
    <property type="entry name" value="NEPRILYSIN"/>
    <property type="match status" value="1"/>
</dbReference>
<comment type="cofactor">
    <cofactor evidence="1">
        <name>Zn(2+)</name>
        <dbReference type="ChEBI" id="CHEBI:29105"/>
    </cofactor>
</comment>
<dbReference type="OMA" id="DSHFNWQ"/>
<dbReference type="SUPFAM" id="SSF55486">
    <property type="entry name" value="Metalloproteases ('zincins'), catalytic domain"/>
    <property type="match status" value="1"/>
</dbReference>
<protein>
    <recommendedName>
        <fullName evidence="14">Peptidase M13 C-terminal domain-containing protein</fullName>
    </recommendedName>
</protein>
<evidence type="ECO:0000259" key="11">
    <source>
        <dbReference type="Pfam" id="PF05649"/>
    </source>
</evidence>
<keyword evidence="5" id="KW-0378">Hydrolase</keyword>
<dbReference type="InterPro" id="IPR018497">
    <property type="entry name" value="Peptidase_M13_C"/>
</dbReference>
<dbReference type="GO" id="GO:0046872">
    <property type="term" value="F:metal ion binding"/>
    <property type="evidence" value="ECO:0007669"/>
    <property type="project" value="UniProtKB-KW"/>
</dbReference>
<dbReference type="PANTHER" id="PTHR11733">
    <property type="entry name" value="ZINC METALLOPROTEASE FAMILY M13 NEPRILYSIN-RELATED"/>
    <property type="match status" value="1"/>
</dbReference>
<evidence type="ECO:0000256" key="5">
    <source>
        <dbReference type="ARBA" id="ARBA00022801"/>
    </source>
</evidence>
<dbReference type="Pfam" id="PF05649">
    <property type="entry name" value="Peptidase_M13_N"/>
    <property type="match status" value="1"/>
</dbReference>
<evidence type="ECO:0008006" key="14">
    <source>
        <dbReference type="Google" id="ProtNLM"/>
    </source>
</evidence>
<dbReference type="PANTHER" id="PTHR11733:SF238">
    <property type="entry name" value="FI07649P-RELATED"/>
    <property type="match status" value="1"/>
</dbReference>
<keyword evidence="4" id="KW-0479">Metal-binding</keyword>
<feature type="domain" description="Peptidase M13 C-terminal" evidence="10">
    <location>
        <begin position="789"/>
        <end position="996"/>
    </location>
</feature>
<accession>A0A553PNM5</accession>